<keyword evidence="3" id="KW-1185">Reference proteome</keyword>
<evidence type="ECO:0008006" key="4">
    <source>
        <dbReference type="Google" id="ProtNLM"/>
    </source>
</evidence>
<proteinExistence type="predicted"/>
<protein>
    <recommendedName>
        <fullName evidence="4">Lipoprotein</fullName>
    </recommendedName>
</protein>
<name>A0ABY4ZP50_9CAUL</name>
<evidence type="ECO:0000256" key="1">
    <source>
        <dbReference type="SAM" id="MobiDB-lite"/>
    </source>
</evidence>
<accession>A0ABY4ZP50</accession>
<evidence type="ECO:0000313" key="2">
    <source>
        <dbReference type="EMBL" id="USQ94399.1"/>
    </source>
</evidence>
<reference evidence="2 3" key="1">
    <citation type="submission" date="2022-04" db="EMBL/GenBank/DDBJ databases">
        <title>Genome sequence of soybean root-associated Caulobacter segnis RL271.</title>
        <authorList>
            <person name="Longley R."/>
            <person name="Bonito G."/>
            <person name="Trigodet F."/>
            <person name="Crosson S."/>
            <person name="Fiebig A."/>
        </authorList>
    </citation>
    <scope>NUCLEOTIDE SEQUENCE [LARGE SCALE GENOMIC DNA]</scope>
    <source>
        <strain evidence="2 3">RL271</strain>
    </source>
</reference>
<gene>
    <name evidence="2" type="ORF">MZV50_17635</name>
</gene>
<evidence type="ECO:0000313" key="3">
    <source>
        <dbReference type="Proteomes" id="UP001057520"/>
    </source>
</evidence>
<sequence length="81" mass="8332">MPSPHSMKHVIHPVAALGLSVALSGCAGLAADPLALARAMKILDEDCERTFDLTLDRSQPGGGSLKVTRACAPATPSDPKP</sequence>
<dbReference type="EMBL" id="CP096040">
    <property type="protein sequence ID" value="USQ94399.1"/>
    <property type="molecule type" value="Genomic_DNA"/>
</dbReference>
<organism evidence="2 3">
    <name type="scientific">Caulobacter segnis</name>
    <dbReference type="NCBI Taxonomy" id="88688"/>
    <lineage>
        <taxon>Bacteria</taxon>
        <taxon>Pseudomonadati</taxon>
        <taxon>Pseudomonadota</taxon>
        <taxon>Alphaproteobacteria</taxon>
        <taxon>Caulobacterales</taxon>
        <taxon>Caulobacteraceae</taxon>
        <taxon>Caulobacter</taxon>
    </lineage>
</organism>
<feature type="region of interest" description="Disordered" evidence="1">
    <location>
        <begin position="58"/>
        <end position="81"/>
    </location>
</feature>
<dbReference type="Proteomes" id="UP001057520">
    <property type="component" value="Chromosome"/>
</dbReference>